<reference evidence="2" key="1">
    <citation type="journal article" date="2024" name="Proc. Natl. Acad. Sci. U.S.A.">
        <title>Extraordinary preservation of gene collinearity over three hundred million years revealed in homosporous lycophytes.</title>
        <authorList>
            <person name="Li C."/>
            <person name="Wickell D."/>
            <person name="Kuo L.Y."/>
            <person name="Chen X."/>
            <person name="Nie B."/>
            <person name="Liao X."/>
            <person name="Peng D."/>
            <person name="Ji J."/>
            <person name="Jenkins J."/>
            <person name="Williams M."/>
            <person name="Shu S."/>
            <person name="Plott C."/>
            <person name="Barry K."/>
            <person name="Rajasekar S."/>
            <person name="Grimwood J."/>
            <person name="Han X."/>
            <person name="Sun S."/>
            <person name="Hou Z."/>
            <person name="He W."/>
            <person name="Dai G."/>
            <person name="Sun C."/>
            <person name="Schmutz J."/>
            <person name="Leebens-Mack J.H."/>
            <person name="Li F.W."/>
            <person name="Wang L."/>
        </authorList>
    </citation>
    <scope>NUCLEOTIDE SEQUENCE [LARGE SCALE GENOMIC DNA]</scope>
    <source>
        <strain evidence="2">cv. PW_Plant_1</strain>
    </source>
</reference>
<keyword evidence="2" id="KW-1185">Reference proteome</keyword>
<sequence length="1140" mass="123257">MKQSSSRGSAAAGCALKQPGQGSGGDDDPDEDGKVSAPASPSSAVAETVSVAPSASPGGLMHSSAISSLNSSPSASSRWIPCQGAFQAYGLVQQQRQQQHSLVAGGGGSMRRAGNLRLVVSQPLVARLTRYILETFQLCNPSFTYSETFNPKRFLTHPSIGVSNNGLDNSNFDLILSVNGVLVHPHSNQRYIVKDLLGQGTFGQVAKCWANEAENFVAIKVIKNQPAYYHQALVEISILNMLNKNFDPDDKHHIVRIADHFFFQGHLCIVFELLSVNLFELLKVNHYRGISLHLLRLFAKQILDALAVLRDASVIHCDLKPENILLTSLQSGEIKLIDFGSACMENRPVYSYIQSRFYRSPEVVLGHPYTTAIDMWSLGCIAVELFLGVPLFPGESEYDLLKRMIETLGAQPPDHLLRNAKNAAKYFRHTSAAPTLDPYQHPHQTAYHFVTEEEYELREKKRPIVGKHHHKFTRLEDIILNYPLRSKIAEEAIEKEQQYRLSFIDFIRGLVQFDPVRRWTPHQAASHPFVTEQPFSGPFKPVSEAPRTPVCQAMAVKHNPGSGHWFGAGLSPQVNSNHGFQYTPQMQAHRLSYASSHGSYGSVGSYGDAMAPGSSYGSYGDLSAMYLSYPTPPAVPMNGQMPAGSGLGLSPDTRWRVAPMPPNTMPGYASLGLSPSSGGLKPMSLGGSPSQFTPPGAQFLSPGSPSQLSPSRYGPTSPARGGGISTLGKAVAVGQYNKSRGWGSPLSGSPHEGVIPHRQHLQSVSTGPDGPNSYLEGPVRVNHLGAVMQAQTHIQQWRHRVGGHSVGIPGSFYHPKMHVVNVPGSLGALISSQEVAADGGDDMPPPPDPGEWDPNYSGDDLLQDDSGGQGLNPVGVMGSGGARLGPGPVPVIFSGQGPGVGTSIMPSHINRYVRGEVFNNPPLPRSIGQVRGHLSDFKSLEGSPTSSHGYVYSQQPVHVRSKSKPITHGPFSPQQTSPSRLGQQSSHFLQKQRSQHRHHLNPSLQNSLEVGIDTNATVHSRLVNDVGGSPAASLFSSPRRDASVPHYIGPPEAGGGSASNMKLQYIPNVNHPLRPQALSLDSEVSQTPHAVPREGFQTHILEQPTWLALSSTQAHEQRTELSMGSFAPAAPGRNDYKRGM</sequence>
<protein>
    <submittedName>
        <fullName evidence="1">Uncharacterized protein</fullName>
    </submittedName>
</protein>
<organism evidence="1 2">
    <name type="scientific">Diphasiastrum complanatum</name>
    <name type="common">Issler's clubmoss</name>
    <name type="synonym">Lycopodium complanatum</name>
    <dbReference type="NCBI Taxonomy" id="34168"/>
    <lineage>
        <taxon>Eukaryota</taxon>
        <taxon>Viridiplantae</taxon>
        <taxon>Streptophyta</taxon>
        <taxon>Embryophyta</taxon>
        <taxon>Tracheophyta</taxon>
        <taxon>Lycopodiopsida</taxon>
        <taxon>Lycopodiales</taxon>
        <taxon>Lycopodiaceae</taxon>
        <taxon>Lycopodioideae</taxon>
        <taxon>Diphasiastrum</taxon>
    </lineage>
</organism>
<accession>A0ACC2AZ49</accession>
<name>A0ACC2AZ49_DIPCM</name>
<evidence type="ECO:0000313" key="2">
    <source>
        <dbReference type="Proteomes" id="UP001162992"/>
    </source>
</evidence>
<dbReference type="Proteomes" id="UP001162992">
    <property type="component" value="Chromosome 18"/>
</dbReference>
<comment type="caution">
    <text evidence="1">The sequence shown here is derived from an EMBL/GenBank/DDBJ whole genome shotgun (WGS) entry which is preliminary data.</text>
</comment>
<gene>
    <name evidence="1" type="ORF">O6H91_18G026700</name>
</gene>
<evidence type="ECO:0000313" key="1">
    <source>
        <dbReference type="EMBL" id="KAJ7522792.1"/>
    </source>
</evidence>
<proteinExistence type="predicted"/>
<dbReference type="EMBL" id="CM055109">
    <property type="protein sequence ID" value="KAJ7522792.1"/>
    <property type="molecule type" value="Genomic_DNA"/>
</dbReference>